<dbReference type="RefSeq" id="WP_343991877.1">
    <property type="nucleotide sequence ID" value="NZ_BAAALG010000003.1"/>
</dbReference>
<feature type="domain" description="UPF0033" evidence="1">
    <location>
        <begin position="17"/>
        <end position="41"/>
    </location>
</feature>
<reference evidence="3" key="1">
    <citation type="journal article" date="2019" name="Int. J. Syst. Evol. Microbiol.">
        <title>The Global Catalogue of Microorganisms (GCM) 10K type strain sequencing project: providing services to taxonomists for standard genome sequencing and annotation.</title>
        <authorList>
            <consortium name="The Broad Institute Genomics Platform"/>
            <consortium name="The Broad Institute Genome Sequencing Center for Infectious Disease"/>
            <person name="Wu L."/>
            <person name="Ma J."/>
        </authorList>
    </citation>
    <scope>NUCLEOTIDE SEQUENCE [LARGE SCALE GENOMIC DNA]</scope>
    <source>
        <strain evidence="3">JCM 13008</strain>
    </source>
</reference>
<accession>A0ABP4E9Y7</accession>
<dbReference type="PROSITE" id="PS01148">
    <property type="entry name" value="UPF0033"/>
    <property type="match status" value="1"/>
</dbReference>
<evidence type="ECO:0000313" key="2">
    <source>
        <dbReference type="EMBL" id="GAA1095491.1"/>
    </source>
</evidence>
<name>A0ABP4E9Y7_9ACTN</name>
<sequence length="87" mass="9133">MSESSTTGAGGGDGLVLDCRAMRCPAPIIELGKNLTRVPVGELIGVAATDVAARVDVPAFCRLRAQEYAGETTAEDGVPIFWVRRLS</sequence>
<dbReference type="EMBL" id="BAAALG010000003">
    <property type="protein sequence ID" value="GAA1095491.1"/>
    <property type="molecule type" value="Genomic_DNA"/>
</dbReference>
<dbReference type="SUPFAM" id="SSF64307">
    <property type="entry name" value="SirA-like"/>
    <property type="match status" value="1"/>
</dbReference>
<protein>
    <submittedName>
        <fullName evidence="2">Sulfurtransferase TusA</fullName>
    </submittedName>
</protein>
<keyword evidence="3" id="KW-1185">Reference proteome</keyword>
<proteinExistence type="predicted"/>
<dbReference type="InterPro" id="IPR036868">
    <property type="entry name" value="TusA-like_sf"/>
</dbReference>
<gene>
    <name evidence="2" type="primary">tusA</name>
    <name evidence="2" type="ORF">GCM10009668_09460</name>
</gene>
<dbReference type="CDD" id="cd00291">
    <property type="entry name" value="SirA_YedF_YeeD"/>
    <property type="match status" value="1"/>
</dbReference>
<dbReference type="InterPro" id="IPR001455">
    <property type="entry name" value="TusA-like"/>
</dbReference>
<organism evidence="2 3">
    <name type="scientific">Nocardioides dubius</name>
    <dbReference type="NCBI Taxonomy" id="317019"/>
    <lineage>
        <taxon>Bacteria</taxon>
        <taxon>Bacillati</taxon>
        <taxon>Actinomycetota</taxon>
        <taxon>Actinomycetes</taxon>
        <taxon>Propionibacteriales</taxon>
        <taxon>Nocardioidaceae</taxon>
        <taxon>Nocardioides</taxon>
    </lineage>
</organism>
<dbReference type="Proteomes" id="UP001501581">
    <property type="component" value="Unassembled WGS sequence"/>
</dbReference>
<dbReference type="Gene3D" id="3.30.110.40">
    <property type="entry name" value="TusA-like domain"/>
    <property type="match status" value="1"/>
</dbReference>
<evidence type="ECO:0000259" key="1">
    <source>
        <dbReference type="PROSITE" id="PS01148"/>
    </source>
</evidence>
<dbReference type="Pfam" id="PF01206">
    <property type="entry name" value="TusA"/>
    <property type="match status" value="1"/>
</dbReference>
<comment type="caution">
    <text evidence="2">The sequence shown here is derived from an EMBL/GenBank/DDBJ whole genome shotgun (WGS) entry which is preliminary data.</text>
</comment>
<evidence type="ECO:0000313" key="3">
    <source>
        <dbReference type="Proteomes" id="UP001501581"/>
    </source>
</evidence>